<sequence>MSLSVGRQTRPTQQQQQETVIRNGRRSDGSGYGQWYRGAGSTNDGLCSGIGRSWPVCKCAVDGSARRRSRSQRARRRMDVDVMMKGGRHSARTGVWLSGWRRFVMRGAGGSWGTGLAGKMRQTDNPSKLADEKSDRAAKEGGQILEVRRGWGLVWIVGKAEVVCGA</sequence>
<dbReference type="EMBL" id="JAHLJV010000002">
    <property type="protein sequence ID" value="KAK1599463.1"/>
    <property type="molecule type" value="Genomic_DNA"/>
</dbReference>
<protein>
    <submittedName>
        <fullName evidence="2">Uncharacterized protein</fullName>
    </submittedName>
</protein>
<feature type="compositionally biased region" description="Low complexity" evidence="1">
    <location>
        <begin position="7"/>
        <end position="17"/>
    </location>
</feature>
<gene>
    <name evidence="2" type="ORF">LY79DRAFT_141746</name>
</gene>
<proteinExistence type="predicted"/>
<organism evidence="2 3">
    <name type="scientific">Colletotrichum navitas</name>
    <dbReference type="NCBI Taxonomy" id="681940"/>
    <lineage>
        <taxon>Eukaryota</taxon>
        <taxon>Fungi</taxon>
        <taxon>Dikarya</taxon>
        <taxon>Ascomycota</taxon>
        <taxon>Pezizomycotina</taxon>
        <taxon>Sordariomycetes</taxon>
        <taxon>Hypocreomycetidae</taxon>
        <taxon>Glomerellales</taxon>
        <taxon>Glomerellaceae</taxon>
        <taxon>Colletotrichum</taxon>
        <taxon>Colletotrichum graminicola species complex</taxon>
    </lineage>
</organism>
<dbReference type="RefSeq" id="XP_060420052.1">
    <property type="nucleotide sequence ID" value="XM_060550960.1"/>
</dbReference>
<dbReference type="GeneID" id="85435200"/>
<evidence type="ECO:0000313" key="3">
    <source>
        <dbReference type="Proteomes" id="UP001230504"/>
    </source>
</evidence>
<feature type="region of interest" description="Disordered" evidence="1">
    <location>
        <begin position="1"/>
        <end position="35"/>
    </location>
</feature>
<accession>A0AAD8VBV4</accession>
<dbReference type="AlphaFoldDB" id="A0AAD8VBV4"/>
<evidence type="ECO:0000256" key="1">
    <source>
        <dbReference type="SAM" id="MobiDB-lite"/>
    </source>
</evidence>
<feature type="region of interest" description="Disordered" evidence="1">
    <location>
        <begin position="114"/>
        <end position="136"/>
    </location>
</feature>
<dbReference type="Proteomes" id="UP001230504">
    <property type="component" value="Unassembled WGS sequence"/>
</dbReference>
<evidence type="ECO:0000313" key="2">
    <source>
        <dbReference type="EMBL" id="KAK1599463.1"/>
    </source>
</evidence>
<name>A0AAD8VBV4_9PEZI</name>
<keyword evidence="3" id="KW-1185">Reference proteome</keyword>
<comment type="caution">
    <text evidence="2">The sequence shown here is derived from an EMBL/GenBank/DDBJ whole genome shotgun (WGS) entry which is preliminary data.</text>
</comment>
<reference evidence="2" key="1">
    <citation type="submission" date="2021-06" db="EMBL/GenBank/DDBJ databases">
        <title>Comparative genomics, transcriptomics and evolutionary studies reveal genomic signatures of adaptation to plant cell wall in hemibiotrophic fungi.</title>
        <authorList>
            <consortium name="DOE Joint Genome Institute"/>
            <person name="Baroncelli R."/>
            <person name="Diaz J.F."/>
            <person name="Benocci T."/>
            <person name="Peng M."/>
            <person name="Battaglia E."/>
            <person name="Haridas S."/>
            <person name="Andreopoulos W."/>
            <person name="Labutti K."/>
            <person name="Pangilinan J."/>
            <person name="Floch G.L."/>
            <person name="Makela M.R."/>
            <person name="Henrissat B."/>
            <person name="Grigoriev I.V."/>
            <person name="Crouch J.A."/>
            <person name="De Vries R.P."/>
            <person name="Sukno S.A."/>
            <person name="Thon M.R."/>
        </authorList>
    </citation>
    <scope>NUCLEOTIDE SEQUENCE</scope>
    <source>
        <strain evidence="2">CBS 125086</strain>
    </source>
</reference>